<evidence type="ECO:0000313" key="4">
    <source>
        <dbReference type="EMBL" id="UTU53120.1"/>
    </source>
</evidence>
<dbReference type="Gene3D" id="3.40.50.1820">
    <property type="entry name" value="alpha/beta hydrolase"/>
    <property type="match status" value="1"/>
</dbReference>
<keyword evidence="5" id="KW-1185">Reference proteome</keyword>
<dbReference type="SMART" id="SM00939">
    <property type="entry name" value="PepX_C"/>
    <property type="match status" value="1"/>
</dbReference>
<dbReference type="RefSeq" id="WP_245265443.1">
    <property type="nucleotide sequence ID" value="NZ_CP088147.1"/>
</dbReference>
<proteinExistence type="predicted"/>
<dbReference type="AlphaFoldDB" id="A0AB38TEX6"/>
<dbReference type="Pfam" id="PF02129">
    <property type="entry name" value="Peptidase_S15"/>
    <property type="match status" value="1"/>
</dbReference>
<organism evidence="4 5">
    <name type="scientific">Mesorhizobium ciceri</name>
    <dbReference type="NCBI Taxonomy" id="39645"/>
    <lineage>
        <taxon>Bacteria</taxon>
        <taxon>Pseudomonadati</taxon>
        <taxon>Pseudomonadota</taxon>
        <taxon>Alphaproteobacteria</taxon>
        <taxon>Hyphomicrobiales</taxon>
        <taxon>Phyllobacteriaceae</taxon>
        <taxon>Mesorhizobium</taxon>
    </lineage>
</organism>
<dbReference type="InterPro" id="IPR029058">
    <property type="entry name" value="AB_hydrolase_fold"/>
</dbReference>
<reference evidence="4 5" key="1">
    <citation type="journal article" date="2022" name="Microbiol. Resour. Announc.">
        <title>Complete Genome Sequence of Mesorhizobium ciceri Strain R30, a Rhizobium Used as a Commercial Inoculant for Chickpea in Argentina.</title>
        <authorList>
            <person name="Foresto E."/>
            <person name="Revale S."/>
            <person name="Primo E."/>
            <person name="Nievas F."/>
            <person name="Carezzano E."/>
            <person name="Puente M."/>
            <person name="Alzari P."/>
            <person name="Mart M."/>
            <person name="Ben-Assaya M."/>
            <person name="Mornico D."/>
            <person name="Santoro M."/>
            <person name="Mart F."/>
            <person name="Giordano W."/>
            <person name="Bogino P."/>
        </authorList>
    </citation>
    <scope>NUCLEOTIDE SEQUENCE [LARGE SCALE GENOMIC DNA]</scope>
    <source>
        <strain evidence="4 5">R30</strain>
    </source>
</reference>
<dbReference type="InterPro" id="IPR005674">
    <property type="entry name" value="CocE/Ser_esterase"/>
</dbReference>
<gene>
    <name evidence="4" type="ORF">LRP29_06760</name>
</gene>
<feature type="region of interest" description="Disordered" evidence="2">
    <location>
        <begin position="576"/>
        <end position="600"/>
    </location>
</feature>
<evidence type="ECO:0000256" key="2">
    <source>
        <dbReference type="SAM" id="MobiDB-lite"/>
    </source>
</evidence>
<dbReference type="Pfam" id="PF08530">
    <property type="entry name" value="PepX_C"/>
    <property type="match status" value="1"/>
</dbReference>
<protein>
    <submittedName>
        <fullName evidence="4">CocE/NonD family hydrolase</fullName>
    </submittedName>
</protein>
<feature type="domain" description="Xaa-Pro dipeptidyl-peptidase C-terminal" evidence="3">
    <location>
        <begin position="300"/>
        <end position="562"/>
    </location>
</feature>
<dbReference type="Gene3D" id="2.60.120.260">
    <property type="entry name" value="Galactose-binding domain-like"/>
    <property type="match status" value="1"/>
</dbReference>
<keyword evidence="1 4" id="KW-0378">Hydrolase</keyword>
<accession>A0AB38TEX6</accession>
<dbReference type="GO" id="GO:0008239">
    <property type="term" value="F:dipeptidyl-peptidase activity"/>
    <property type="evidence" value="ECO:0007669"/>
    <property type="project" value="InterPro"/>
</dbReference>
<dbReference type="SUPFAM" id="SSF53474">
    <property type="entry name" value="alpha/beta-Hydrolases"/>
    <property type="match status" value="1"/>
</dbReference>
<dbReference type="NCBIfam" id="TIGR00976">
    <property type="entry name" value="CocE_NonD"/>
    <property type="match status" value="1"/>
</dbReference>
<dbReference type="InterPro" id="IPR008979">
    <property type="entry name" value="Galactose-bd-like_sf"/>
</dbReference>
<dbReference type="EMBL" id="CP088147">
    <property type="protein sequence ID" value="UTU53120.1"/>
    <property type="molecule type" value="Genomic_DNA"/>
</dbReference>
<dbReference type="InterPro" id="IPR000383">
    <property type="entry name" value="Xaa-Pro-like_dom"/>
</dbReference>
<sequence length="600" mass="65650">MNVKMNVVKTPLPEADVVRDIGYLPMQDGTRIAYISYRLKSGRHPSVFWYSHYKASAAPFEMAKQFLEAGYAFIGANFPATGCSEGIIDYWYDRKEGIYGAEVVEWIARQSWSDGNVGMIGNSTPGVIQFWVAAERPPHLRAIVASGVEDGYEDCFSVGGILQLGCVAWALTTDSEHAAGAEWRISAGDNQCAAIREGKQVVKRGFLDEVRSRPLKDEWWDSVSLACKEVAGQVNVPTMLVASWQDEFGGAARESIRLFTQLLTGVEHKKLLLMNGDHNVAGPEAELGSRSYGFVDTEQMKFLDRWVKGVEDGVDDISQVTVFWDVRVPDGDAKKAVAGWMTTHETWPEPAVERRSFSLTADAALSADEPVGGPAEGVRAYLYPTGAELVGSNQQFAVQPFPEGVLNYRSAPATSDMVLLGNPEVTLHLSVDDGDDTDLALTLKDIDAEGNVLFLQGGLLRASLRAVDEAHTYADEVVHSFRKSEKLVPGEIYEIRMSLLNPIAHVVRKGHRLELTIGAPNPILNGNSAPDEYPQNFYGNIPAGRPSINKVYHSKKYPSKLLLPILPGAVAQAPAPNPLTLRGQPSRKQSEFVPGGLPLR</sequence>
<evidence type="ECO:0000313" key="5">
    <source>
        <dbReference type="Proteomes" id="UP001060070"/>
    </source>
</evidence>
<dbReference type="Proteomes" id="UP001060070">
    <property type="component" value="Chromosome"/>
</dbReference>
<dbReference type="InterPro" id="IPR013736">
    <property type="entry name" value="Xaa-Pro_dipept_C"/>
</dbReference>
<evidence type="ECO:0000259" key="3">
    <source>
        <dbReference type="SMART" id="SM00939"/>
    </source>
</evidence>
<name>A0AB38TEX6_9HYPH</name>
<dbReference type="SUPFAM" id="SSF49785">
    <property type="entry name" value="Galactose-binding domain-like"/>
    <property type="match status" value="1"/>
</dbReference>
<dbReference type="Gene3D" id="1.10.3020.10">
    <property type="entry name" value="alpha-amino acid ester hydrolase ( Helical cap domain)"/>
    <property type="match status" value="1"/>
</dbReference>
<evidence type="ECO:0000256" key="1">
    <source>
        <dbReference type="ARBA" id="ARBA00022801"/>
    </source>
</evidence>